<keyword evidence="5" id="KW-0946">Virion</keyword>
<keyword evidence="5" id="KW-0167">Capsid protein</keyword>
<evidence type="ECO:0000259" key="4">
    <source>
        <dbReference type="PROSITE" id="PS01031"/>
    </source>
</evidence>
<evidence type="ECO:0000256" key="1">
    <source>
        <dbReference type="PROSITE-ProRule" id="PRU00285"/>
    </source>
</evidence>
<dbReference type="InterPro" id="IPR002068">
    <property type="entry name" value="A-crystallin/Hsp20_dom"/>
</dbReference>
<evidence type="ECO:0000313" key="5">
    <source>
        <dbReference type="EMBL" id="AUX20895.1"/>
    </source>
</evidence>
<dbReference type="InterPro" id="IPR031107">
    <property type="entry name" value="Small_HSP"/>
</dbReference>
<dbReference type="RefSeq" id="WP_420878012.1">
    <property type="nucleotide sequence ID" value="NZ_CP012670.1"/>
</dbReference>
<dbReference type="Gene3D" id="2.60.40.790">
    <property type="match status" value="1"/>
</dbReference>
<dbReference type="Pfam" id="PF00011">
    <property type="entry name" value="HSP20"/>
    <property type="match status" value="1"/>
</dbReference>
<reference evidence="5 6" key="1">
    <citation type="submission" date="2015-09" db="EMBL/GenBank/DDBJ databases">
        <title>Sorangium comparison.</title>
        <authorList>
            <person name="Zaburannyi N."/>
            <person name="Bunk B."/>
            <person name="Overmann J."/>
            <person name="Mueller R."/>
        </authorList>
    </citation>
    <scope>NUCLEOTIDE SEQUENCE [LARGE SCALE GENOMIC DNA]</scope>
    <source>
        <strain evidence="5 6">So ceGT47</strain>
    </source>
</reference>
<feature type="compositionally biased region" description="Basic and acidic residues" evidence="3">
    <location>
        <begin position="1"/>
        <end position="12"/>
    </location>
</feature>
<accession>A0A4P2PVR8</accession>
<evidence type="ECO:0000256" key="2">
    <source>
        <dbReference type="RuleBase" id="RU003616"/>
    </source>
</evidence>
<protein>
    <submittedName>
        <fullName evidence="5">Spore coat protein</fullName>
    </submittedName>
</protein>
<dbReference type="AlphaFoldDB" id="A0A4P2PVR8"/>
<comment type="similarity">
    <text evidence="1 2">Belongs to the small heat shock protein (HSP20) family.</text>
</comment>
<dbReference type="SUPFAM" id="SSF49764">
    <property type="entry name" value="HSP20-like chaperones"/>
    <property type="match status" value="1"/>
</dbReference>
<feature type="region of interest" description="Disordered" evidence="3">
    <location>
        <begin position="153"/>
        <end position="175"/>
    </location>
</feature>
<feature type="domain" description="SHSP" evidence="4">
    <location>
        <begin position="48"/>
        <end position="160"/>
    </location>
</feature>
<dbReference type="Proteomes" id="UP000295781">
    <property type="component" value="Chromosome"/>
</dbReference>
<feature type="region of interest" description="Disordered" evidence="3">
    <location>
        <begin position="1"/>
        <end position="21"/>
    </location>
</feature>
<dbReference type="PANTHER" id="PTHR11527">
    <property type="entry name" value="HEAT-SHOCK PROTEIN 20 FAMILY MEMBER"/>
    <property type="match status" value="1"/>
</dbReference>
<organism evidence="5 6">
    <name type="scientific">Sorangium cellulosum</name>
    <name type="common">Polyangium cellulosum</name>
    <dbReference type="NCBI Taxonomy" id="56"/>
    <lineage>
        <taxon>Bacteria</taxon>
        <taxon>Pseudomonadati</taxon>
        <taxon>Myxococcota</taxon>
        <taxon>Polyangia</taxon>
        <taxon>Polyangiales</taxon>
        <taxon>Polyangiaceae</taxon>
        <taxon>Sorangium</taxon>
    </lineage>
</organism>
<gene>
    <name evidence="5" type="ORF">SOCEGT47_013710</name>
</gene>
<name>A0A4P2PVR8_SORCE</name>
<dbReference type="PROSITE" id="PS01031">
    <property type="entry name" value="SHSP"/>
    <property type="match status" value="1"/>
</dbReference>
<feature type="compositionally biased region" description="Basic and acidic residues" evidence="3">
    <location>
        <begin position="163"/>
        <end position="175"/>
    </location>
</feature>
<dbReference type="InterPro" id="IPR008978">
    <property type="entry name" value="HSP20-like_chaperone"/>
</dbReference>
<dbReference type="CDD" id="cd06464">
    <property type="entry name" value="ACD_sHsps-like"/>
    <property type="match status" value="1"/>
</dbReference>
<sequence length="175" mass="20129">MANLIHRREREPGSLSRGWDPLRTDPFQMMRDLLRWGPFREMESLGGWAERAFTPEIELKETKDAFVICADLPGVDEKDLEISVTGNRIQISGKREEEERREDDRYFAYERSYGSFCRAFTLPEGANADEVTAELKNGVLSVRVPKRPEVQARRITVQPAGKQLEESKGKEKRTA</sequence>
<evidence type="ECO:0000313" key="6">
    <source>
        <dbReference type="Proteomes" id="UP000295781"/>
    </source>
</evidence>
<evidence type="ECO:0000256" key="3">
    <source>
        <dbReference type="SAM" id="MobiDB-lite"/>
    </source>
</evidence>
<dbReference type="EMBL" id="CP012670">
    <property type="protein sequence ID" value="AUX20895.1"/>
    <property type="molecule type" value="Genomic_DNA"/>
</dbReference>
<proteinExistence type="inferred from homology"/>